<comment type="caution">
    <text evidence="4">The sequence shown here is derived from an EMBL/GenBank/DDBJ whole genome shotgun (WGS) entry which is preliminary data.</text>
</comment>
<evidence type="ECO:0000256" key="2">
    <source>
        <dbReference type="ARBA" id="ARBA00022857"/>
    </source>
</evidence>
<keyword evidence="2" id="KW-0521">NADP</keyword>
<comment type="similarity">
    <text evidence="1">Belongs to the short-chain dehydrogenases/reductases (SDR) family.</text>
</comment>
<evidence type="ECO:0000313" key="4">
    <source>
        <dbReference type="EMBL" id="KAK0451663.1"/>
    </source>
</evidence>
<evidence type="ECO:0000256" key="3">
    <source>
        <dbReference type="ARBA" id="ARBA00023002"/>
    </source>
</evidence>
<dbReference type="Gene3D" id="3.40.50.720">
    <property type="entry name" value="NAD(P)-binding Rossmann-like Domain"/>
    <property type="match status" value="1"/>
</dbReference>
<dbReference type="EMBL" id="JAUEPT010000005">
    <property type="protein sequence ID" value="KAK0451663.1"/>
    <property type="molecule type" value="Genomic_DNA"/>
</dbReference>
<evidence type="ECO:0000256" key="1">
    <source>
        <dbReference type="ARBA" id="ARBA00006484"/>
    </source>
</evidence>
<dbReference type="AlphaFoldDB" id="A0AA39K3R3"/>
<gene>
    <name evidence="4" type="ORF">EV421DRAFT_1731479</name>
</gene>
<dbReference type="PANTHER" id="PTHR24320:SF282">
    <property type="entry name" value="WW DOMAIN-CONTAINING OXIDOREDUCTASE"/>
    <property type="match status" value="1"/>
</dbReference>
<keyword evidence="3" id="KW-0560">Oxidoreductase</keyword>
<dbReference type="GO" id="GO:0016491">
    <property type="term" value="F:oxidoreductase activity"/>
    <property type="evidence" value="ECO:0007669"/>
    <property type="project" value="UniProtKB-KW"/>
</dbReference>
<dbReference type="PANTHER" id="PTHR24320">
    <property type="entry name" value="RETINOL DEHYDROGENASE"/>
    <property type="match status" value="1"/>
</dbReference>
<dbReference type="InterPro" id="IPR036291">
    <property type="entry name" value="NAD(P)-bd_dom_sf"/>
</dbReference>
<dbReference type="SUPFAM" id="SSF51735">
    <property type="entry name" value="NAD(P)-binding Rossmann-fold domains"/>
    <property type="match status" value="1"/>
</dbReference>
<keyword evidence="5" id="KW-1185">Reference proteome</keyword>
<organism evidence="4 5">
    <name type="scientific">Armillaria borealis</name>
    <dbReference type="NCBI Taxonomy" id="47425"/>
    <lineage>
        <taxon>Eukaryota</taxon>
        <taxon>Fungi</taxon>
        <taxon>Dikarya</taxon>
        <taxon>Basidiomycota</taxon>
        <taxon>Agaricomycotina</taxon>
        <taxon>Agaricomycetes</taxon>
        <taxon>Agaricomycetidae</taxon>
        <taxon>Agaricales</taxon>
        <taxon>Marasmiineae</taxon>
        <taxon>Physalacriaceae</taxon>
        <taxon>Armillaria</taxon>
    </lineage>
</organism>
<sequence length="390" mass="43443">MRSFSLSEQELEVMFATVLSILSLDIRRPKYRIPWFGVGSLISDAVAFSLICAQGHRLIAPTRSLLHHGFIFSVLGDENSLLDLTEKVAVVTGAKVYLGARTEDKFNGAITRLKTEGLDTSKVVWLPFDLSDPRKAKESAKWLLERESRLDILSSLSYLISGGSHLNLSYSPVNNAAKILGPYAQTADGLSDSMVINHMSPYLFTKTLLPLLESTARQPGSDVRIVNVSSVAHRWVPNPRYDSLEAFNNDFADTWKPKTNLYGYTKLANVLWTKELQRLFDRANIPILAMTVHPGNVMSEGNVKLFTSLMFGTIINWVFSLFFISPFDGGYTPAWAAASRAIAEDRRKYAGAYLVPFGVIEEASEDARREDLAKDLLATTDAVLKQYDYA</sequence>
<dbReference type="Proteomes" id="UP001175226">
    <property type="component" value="Unassembled WGS sequence"/>
</dbReference>
<protein>
    <submittedName>
        <fullName evidence="4">NAD-P-binding protein</fullName>
    </submittedName>
</protein>
<proteinExistence type="inferred from homology"/>
<dbReference type="InterPro" id="IPR002347">
    <property type="entry name" value="SDR_fam"/>
</dbReference>
<dbReference type="Pfam" id="PF00106">
    <property type="entry name" value="adh_short"/>
    <property type="match status" value="1"/>
</dbReference>
<name>A0AA39K3R3_9AGAR</name>
<evidence type="ECO:0000313" key="5">
    <source>
        <dbReference type="Proteomes" id="UP001175226"/>
    </source>
</evidence>
<reference evidence="4" key="1">
    <citation type="submission" date="2023-06" db="EMBL/GenBank/DDBJ databases">
        <authorList>
            <consortium name="Lawrence Berkeley National Laboratory"/>
            <person name="Ahrendt S."/>
            <person name="Sahu N."/>
            <person name="Indic B."/>
            <person name="Wong-Bajracharya J."/>
            <person name="Merenyi Z."/>
            <person name="Ke H.-M."/>
            <person name="Monk M."/>
            <person name="Kocsube S."/>
            <person name="Drula E."/>
            <person name="Lipzen A."/>
            <person name="Balint B."/>
            <person name="Henrissat B."/>
            <person name="Andreopoulos B."/>
            <person name="Martin F.M."/>
            <person name="Harder C.B."/>
            <person name="Rigling D."/>
            <person name="Ford K.L."/>
            <person name="Foster G.D."/>
            <person name="Pangilinan J."/>
            <person name="Papanicolaou A."/>
            <person name="Barry K."/>
            <person name="LaButti K."/>
            <person name="Viragh M."/>
            <person name="Koriabine M."/>
            <person name="Yan M."/>
            <person name="Riley R."/>
            <person name="Champramary S."/>
            <person name="Plett K.L."/>
            <person name="Tsai I.J."/>
            <person name="Slot J."/>
            <person name="Sipos G."/>
            <person name="Plett J."/>
            <person name="Nagy L.G."/>
            <person name="Grigoriev I.V."/>
        </authorList>
    </citation>
    <scope>NUCLEOTIDE SEQUENCE</scope>
    <source>
        <strain evidence="4">FPL87.14</strain>
    </source>
</reference>
<accession>A0AA39K3R3</accession>